<keyword evidence="4" id="KW-1185">Reference proteome</keyword>
<dbReference type="InterPro" id="IPR050445">
    <property type="entry name" value="Bact_polysacc_biosynth/exp"/>
</dbReference>
<dbReference type="GO" id="GO:0005886">
    <property type="term" value="C:plasma membrane"/>
    <property type="evidence" value="ECO:0007669"/>
    <property type="project" value="TreeGrafter"/>
</dbReference>
<dbReference type="GO" id="GO:0005524">
    <property type="term" value="F:ATP binding"/>
    <property type="evidence" value="ECO:0007669"/>
    <property type="project" value="UniProtKB-KW"/>
</dbReference>
<keyword evidence="1" id="KW-0547">Nucleotide-binding</keyword>
<dbReference type="InterPro" id="IPR027417">
    <property type="entry name" value="P-loop_NTPase"/>
</dbReference>
<evidence type="ECO:0000256" key="2">
    <source>
        <dbReference type="ARBA" id="ARBA00022840"/>
    </source>
</evidence>
<gene>
    <name evidence="3" type="ORF">SAMN05216456_0337</name>
</gene>
<dbReference type="CDD" id="cd05387">
    <property type="entry name" value="BY-kinase"/>
    <property type="match status" value="1"/>
</dbReference>
<dbReference type="PANTHER" id="PTHR32309:SF13">
    <property type="entry name" value="FERRIC ENTEROBACTIN TRANSPORT PROTEIN FEPE"/>
    <property type="match status" value="1"/>
</dbReference>
<accession>A0A1I7MZD8</accession>
<proteinExistence type="predicted"/>
<keyword evidence="2" id="KW-0067">ATP-binding</keyword>
<sequence length="272" mass="30159">MTLQSMSPASAFEPADPAGHLPEEPVAIASFQTHPTLQLRERWTEIPEIKTSTWRLAGHRIIAATRSHDTHLEIDVLRTKLMNKIRQNGWKTLGITSPRGGSGKTTLALNLAFSFAWQADFRVGLLDLDLRRPKIARVLNCEQSHDMEAFLRGQRSLAQGLIRYRNNLVIGTNAGPVQEPAELIMECVPGPVIERMREMLGLDLLLYDLPPMLACDDALAVLPGLDAMLLVAAAGETTMSELDMCERDLSAADKLAGIVLNKCRYLTERFGY</sequence>
<dbReference type="Proteomes" id="UP000199074">
    <property type="component" value="Unassembled WGS sequence"/>
</dbReference>
<dbReference type="InterPro" id="IPR005702">
    <property type="entry name" value="Wzc-like_C"/>
</dbReference>
<evidence type="ECO:0000313" key="3">
    <source>
        <dbReference type="EMBL" id="SFV27686.1"/>
    </source>
</evidence>
<dbReference type="Gene3D" id="3.40.50.300">
    <property type="entry name" value="P-loop containing nucleotide triphosphate hydrolases"/>
    <property type="match status" value="1"/>
</dbReference>
<dbReference type="Pfam" id="PF10609">
    <property type="entry name" value="ParA"/>
    <property type="match status" value="1"/>
</dbReference>
<dbReference type="InterPro" id="IPR033756">
    <property type="entry name" value="YlxH/NBP35"/>
</dbReference>
<dbReference type="AlphaFoldDB" id="A0A1I7MZD8"/>
<dbReference type="SUPFAM" id="SSF52540">
    <property type="entry name" value="P-loop containing nucleoside triphosphate hydrolases"/>
    <property type="match status" value="1"/>
</dbReference>
<dbReference type="GO" id="GO:0004713">
    <property type="term" value="F:protein tyrosine kinase activity"/>
    <property type="evidence" value="ECO:0007669"/>
    <property type="project" value="TreeGrafter"/>
</dbReference>
<evidence type="ECO:0000313" key="4">
    <source>
        <dbReference type="Proteomes" id="UP000199074"/>
    </source>
</evidence>
<protein>
    <submittedName>
        <fullName evidence="3">Chromosome partitioning ATPase, Mrp family, contains Fe-S cluster</fullName>
    </submittedName>
</protein>
<name>A0A1I7MZD8_9HYPH</name>
<dbReference type="PANTHER" id="PTHR32309">
    <property type="entry name" value="TYROSINE-PROTEIN KINASE"/>
    <property type="match status" value="1"/>
</dbReference>
<dbReference type="RefSeq" id="WP_092420049.1">
    <property type="nucleotide sequence ID" value="NZ_FPCK01000001.1"/>
</dbReference>
<dbReference type="STRING" id="429728.SAMN05216456_0337"/>
<dbReference type="OrthoDB" id="9775724at2"/>
<organism evidence="3 4">
    <name type="scientific">Devosia crocina</name>
    <dbReference type="NCBI Taxonomy" id="429728"/>
    <lineage>
        <taxon>Bacteria</taxon>
        <taxon>Pseudomonadati</taxon>
        <taxon>Pseudomonadota</taxon>
        <taxon>Alphaproteobacteria</taxon>
        <taxon>Hyphomicrobiales</taxon>
        <taxon>Devosiaceae</taxon>
        <taxon>Devosia</taxon>
    </lineage>
</organism>
<evidence type="ECO:0000256" key="1">
    <source>
        <dbReference type="ARBA" id="ARBA00022741"/>
    </source>
</evidence>
<reference evidence="3 4" key="1">
    <citation type="submission" date="2016-10" db="EMBL/GenBank/DDBJ databases">
        <authorList>
            <person name="de Groot N.N."/>
        </authorList>
    </citation>
    <scope>NUCLEOTIDE SEQUENCE [LARGE SCALE GENOMIC DNA]</scope>
    <source>
        <strain evidence="3 4">IPL20</strain>
    </source>
</reference>
<dbReference type="EMBL" id="FPCK01000001">
    <property type="protein sequence ID" value="SFV27686.1"/>
    <property type="molecule type" value="Genomic_DNA"/>
</dbReference>